<accession>B4SH25</accession>
<evidence type="ECO:0000313" key="2">
    <source>
        <dbReference type="Proteomes" id="UP000002724"/>
    </source>
</evidence>
<keyword evidence="2" id="KW-1185">Reference proteome</keyword>
<gene>
    <name evidence="1" type="ordered locus">Ppha_2867</name>
</gene>
<dbReference type="EMBL" id="CP001110">
    <property type="protein sequence ID" value="ACF45013.1"/>
    <property type="molecule type" value="Genomic_DNA"/>
</dbReference>
<evidence type="ECO:0000313" key="1">
    <source>
        <dbReference type="EMBL" id="ACF45013.1"/>
    </source>
</evidence>
<name>B4SH25_PELPB</name>
<dbReference type="KEGG" id="pph:Ppha_2867"/>
<proteinExistence type="predicted"/>
<sequence>MSIMIVLADKVRWLLENFKNEGLEIVSKEDAYDLKLLRATRSEESVAFDEYLKNENLYP</sequence>
<dbReference type="RefSeq" id="WP_012509481.1">
    <property type="nucleotide sequence ID" value="NC_011060.1"/>
</dbReference>
<dbReference type="AlphaFoldDB" id="B4SH25"/>
<reference evidence="1 2" key="1">
    <citation type="submission" date="2008-06" db="EMBL/GenBank/DDBJ databases">
        <title>Complete sequence of Pelodictyon phaeoclathratiforme BU-1.</title>
        <authorList>
            <consortium name="US DOE Joint Genome Institute"/>
            <person name="Lucas S."/>
            <person name="Copeland A."/>
            <person name="Lapidus A."/>
            <person name="Glavina del Rio T."/>
            <person name="Dalin E."/>
            <person name="Tice H."/>
            <person name="Bruce D."/>
            <person name="Goodwin L."/>
            <person name="Pitluck S."/>
            <person name="Schmutz J."/>
            <person name="Larimer F."/>
            <person name="Land M."/>
            <person name="Hauser L."/>
            <person name="Kyrpides N."/>
            <person name="Mikhailova N."/>
            <person name="Liu Z."/>
            <person name="Li T."/>
            <person name="Zhao F."/>
            <person name="Overmann J."/>
            <person name="Bryant D.A."/>
            <person name="Richardson P."/>
        </authorList>
    </citation>
    <scope>NUCLEOTIDE SEQUENCE [LARGE SCALE GENOMIC DNA]</scope>
    <source>
        <strain evidence="2">DSM 5477 / BU-1</strain>
    </source>
</reference>
<dbReference type="HOGENOM" id="CLU_2956510_0_0_10"/>
<protein>
    <submittedName>
        <fullName evidence="1">Uncharacterized protein</fullName>
    </submittedName>
</protein>
<dbReference type="eggNOG" id="ENOG5033AYY">
    <property type="taxonomic scope" value="Bacteria"/>
</dbReference>
<organism evidence="1 2">
    <name type="scientific">Pelodictyon phaeoclathratiforme (strain DSM 5477 / BU-1)</name>
    <dbReference type="NCBI Taxonomy" id="324925"/>
    <lineage>
        <taxon>Bacteria</taxon>
        <taxon>Pseudomonadati</taxon>
        <taxon>Chlorobiota</taxon>
        <taxon>Chlorobiia</taxon>
        <taxon>Chlorobiales</taxon>
        <taxon>Chlorobiaceae</taxon>
        <taxon>Chlorobium/Pelodictyon group</taxon>
        <taxon>Pelodictyon</taxon>
    </lineage>
</organism>
<dbReference type="Proteomes" id="UP000002724">
    <property type="component" value="Chromosome"/>
</dbReference>